<dbReference type="Pfam" id="PF00561">
    <property type="entry name" value="Abhydrolase_1"/>
    <property type="match status" value="1"/>
</dbReference>
<dbReference type="InterPro" id="IPR029058">
    <property type="entry name" value="AB_hydrolase_fold"/>
</dbReference>
<accession>A0ABU6KC76</accession>
<evidence type="ECO:0000313" key="2">
    <source>
        <dbReference type="EMBL" id="MEC5422916.1"/>
    </source>
</evidence>
<dbReference type="InterPro" id="IPR000073">
    <property type="entry name" value="AB_hydrolase_1"/>
</dbReference>
<dbReference type="InterPro" id="IPR050266">
    <property type="entry name" value="AB_hydrolase_sf"/>
</dbReference>
<keyword evidence="3" id="KW-1185">Reference proteome</keyword>
<gene>
    <name evidence="2" type="ORF">QGM71_05315</name>
</gene>
<dbReference type="GO" id="GO:0016787">
    <property type="term" value="F:hydrolase activity"/>
    <property type="evidence" value="ECO:0007669"/>
    <property type="project" value="UniProtKB-KW"/>
</dbReference>
<reference evidence="2 3" key="1">
    <citation type="journal article" date="2024" name="Int. J. Syst. Evol. Microbiol.">
        <title>Virgibacillus tibetensis sp. nov., isolated from salt lake on the Tibetan Plateau of China.</title>
        <authorList>
            <person name="Phurbu D."/>
            <person name="Liu Z.-X."/>
            <person name="Wang R."/>
            <person name="Zheng Y.-Y."/>
            <person name="Liu H.-C."/>
            <person name="Zhou Y.-G."/>
            <person name="Yu Y.-J."/>
            <person name="Li A.-H."/>
        </authorList>
    </citation>
    <scope>NUCLEOTIDE SEQUENCE [LARGE SCALE GENOMIC DNA]</scope>
    <source>
        <strain evidence="2 3">C22-A2</strain>
    </source>
</reference>
<dbReference type="Gene3D" id="3.40.50.1820">
    <property type="entry name" value="alpha/beta hydrolase"/>
    <property type="match status" value="1"/>
</dbReference>
<dbReference type="Proteomes" id="UP001335737">
    <property type="component" value="Unassembled WGS sequence"/>
</dbReference>
<feature type="domain" description="AB hydrolase-1" evidence="1">
    <location>
        <begin position="56"/>
        <end position="166"/>
    </location>
</feature>
<name>A0ABU6KC76_9BACI</name>
<proteinExistence type="predicted"/>
<dbReference type="SUPFAM" id="SSF53474">
    <property type="entry name" value="alpha/beta-Hydrolases"/>
    <property type="match status" value="1"/>
</dbReference>
<dbReference type="EMBL" id="JARZFX010000002">
    <property type="protein sequence ID" value="MEC5422916.1"/>
    <property type="molecule type" value="Genomic_DNA"/>
</dbReference>
<dbReference type="PANTHER" id="PTHR43798">
    <property type="entry name" value="MONOACYLGLYCEROL LIPASE"/>
    <property type="match status" value="1"/>
</dbReference>
<dbReference type="PRINTS" id="PR00111">
    <property type="entry name" value="ABHYDROLASE"/>
</dbReference>
<dbReference type="RefSeq" id="WP_327606488.1">
    <property type="nucleotide sequence ID" value="NZ_JARZFX010000002.1"/>
</dbReference>
<protein>
    <submittedName>
        <fullName evidence="2">Alpha/beta hydrolase</fullName>
    </submittedName>
</protein>
<keyword evidence="2" id="KW-0378">Hydrolase</keyword>
<dbReference type="PANTHER" id="PTHR43798:SF33">
    <property type="entry name" value="HYDROLASE, PUTATIVE (AFU_ORTHOLOGUE AFUA_2G14860)-RELATED"/>
    <property type="match status" value="1"/>
</dbReference>
<evidence type="ECO:0000259" key="1">
    <source>
        <dbReference type="Pfam" id="PF00561"/>
    </source>
</evidence>
<evidence type="ECO:0000313" key="3">
    <source>
        <dbReference type="Proteomes" id="UP001335737"/>
    </source>
</evidence>
<comment type="caution">
    <text evidence="2">The sequence shown here is derived from an EMBL/GenBank/DDBJ whole genome shotgun (WGS) entry which is preliminary data.</text>
</comment>
<organism evidence="2 3">
    <name type="scientific">Virgibacillus tibetensis</name>
    <dbReference type="NCBI Taxonomy" id="3042313"/>
    <lineage>
        <taxon>Bacteria</taxon>
        <taxon>Bacillati</taxon>
        <taxon>Bacillota</taxon>
        <taxon>Bacilli</taxon>
        <taxon>Bacillales</taxon>
        <taxon>Bacillaceae</taxon>
        <taxon>Virgibacillus</taxon>
    </lineage>
</organism>
<sequence length="292" mass="33356">MKPKTIYKSEAGKKKIQDSYESYLKTFDVVFEREYVETRYGKTHTLVTGPKDGKPLFILQGGNSVNPVTLSWFKNLLQDYRVYAPDTIGHPGFSEEVRISAKDNSFANWLSDVMDHFKVEKSAFIGPSYGAGIILRLATYLPERIDCSILVAPAGIKLGSKFDMIRKILLPLMAFNRTGSQASLNKIADVMSAGSMNERNKQIIGEVFKYVKLEQNMPKLTERKELINYKAPTMVIMGEKDIFFPEKQVINKARQIIPNLVSYHSYDMGHFPSEEMLEEINREIKSFLNTHY</sequence>